<proteinExistence type="inferred from homology"/>
<gene>
    <name evidence="5" type="ORF">JKG61_15600</name>
</gene>
<sequence>MRFKKIASCLLTSIISVHVLLFTGCLPREAKLQSKAEESTSLTDQYQSKKDLSLVKVGYCGPSMVAPYYVALETIIKKQVQAYGMQYFTADGQEDVAKQVAAIEDLLSKGIQVLILNPLDSKAVVPVVKRAHEAGVMIFIVDSMIDESAPYIASIVADNTLNGELLGLWLADQRKEELKIAVISGNQGNPVGREKRLGFVRGLVDGQLHHTAKTNFSIVAQGWGKWNNNGGVKAMEDILVAHPYVNVLLAENDAMAMGALKAIKEMGKDKQITVLGYDGQKEAYEMIKEGTFAATAQNSPRILGEMVVETTVKYLNGEKNIEKLIYTPSVLISKKNVDAFYDPKALF</sequence>
<comment type="subcellular location">
    <subcellularLocation>
        <location evidence="1">Cell envelope</location>
    </subcellularLocation>
</comment>
<evidence type="ECO:0000256" key="1">
    <source>
        <dbReference type="ARBA" id="ARBA00004196"/>
    </source>
</evidence>
<feature type="domain" description="Periplasmic binding protein" evidence="4">
    <location>
        <begin position="58"/>
        <end position="319"/>
    </location>
</feature>
<reference evidence="5 6" key="1">
    <citation type="submission" date="2021-01" db="EMBL/GenBank/DDBJ databases">
        <title>C459-1 draft genome sequence.</title>
        <authorList>
            <person name="Zhang X.-F."/>
        </authorList>
    </citation>
    <scope>NUCLEOTIDE SEQUENCE [LARGE SCALE GENOMIC DNA]</scope>
    <source>
        <strain evidence="6">C459-1</strain>
    </source>
</reference>
<evidence type="ECO:0000256" key="2">
    <source>
        <dbReference type="ARBA" id="ARBA00007639"/>
    </source>
</evidence>
<evidence type="ECO:0000313" key="5">
    <source>
        <dbReference type="EMBL" id="MBL1410178.1"/>
    </source>
</evidence>
<dbReference type="Gene3D" id="3.40.50.2300">
    <property type="match status" value="2"/>
</dbReference>
<protein>
    <submittedName>
        <fullName evidence="5">Substrate-binding domain-containing protein</fullName>
    </submittedName>
</protein>
<dbReference type="EMBL" id="JAERTY010000008">
    <property type="protein sequence ID" value="MBL1410178.1"/>
    <property type="molecule type" value="Genomic_DNA"/>
</dbReference>
<evidence type="ECO:0000313" key="6">
    <source>
        <dbReference type="Proteomes" id="UP000625283"/>
    </source>
</evidence>
<dbReference type="PANTHER" id="PTHR46847:SF1">
    <property type="entry name" value="D-ALLOSE-BINDING PERIPLASMIC PROTEIN-RELATED"/>
    <property type="match status" value="1"/>
</dbReference>
<dbReference type="PROSITE" id="PS51257">
    <property type="entry name" value="PROKAR_LIPOPROTEIN"/>
    <property type="match status" value="1"/>
</dbReference>
<dbReference type="InterPro" id="IPR028082">
    <property type="entry name" value="Peripla_BP_I"/>
</dbReference>
<dbReference type="Proteomes" id="UP000625283">
    <property type="component" value="Unassembled WGS sequence"/>
</dbReference>
<organism evidence="5 6">
    <name type="scientific">Sphingobacterium faecale</name>
    <dbReference type="NCBI Taxonomy" id="2803775"/>
    <lineage>
        <taxon>Bacteria</taxon>
        <taxon>Pseudomonadati</taxon>
        <taxon>Bacteroidota</taxon>
        <taxon>Sphingobacteriia</taxon>
        <taxon>Sphingobacteriales</taxon>
        <taxon>Sphingobacteriaceae</taxon>
        <taxon>Sphingobacterium</taxon>
    </lineage>
</organism>
<keyword evidence="6" id="KW-1185">Reference proteome</keyword>
<evidence type="ECO:0000256" key="3">
    <source>
        <dbReference type="ARBA" id="ARBA00022729"/>
    </source>
</evidence>
<comment type="caution">
    <text evidence="5">The sequence shown here is derived from an EMBL/GenBank/DDBJ whole genome shotgun (WGS) entry which is preliminary data.</text>
</comment>
<dbReference type="RefSeq" id="WP_202103872.1">
    <property type="nucleotide sequence ID" value="NZ_JAERTY010000008.1"/>
</dbReference>
<dbReference type="Pfam" id="PF13407">
    <property type="entry name" value="Peripla_BP_4"/>
    <property type="match status" value="1"/>
</dbReference>
<dbReference type="SUPFAM" id="SSF53822">
    <property type="entry name" value="Periplasmic binding protein-like I"/>
    <property type="match status" value="1"/>
</dbReference>
<comment type="similarity">
    <text evidence="2">Belongs to the bacterial solute-binding protein 2 family.</text>
</comment>
<dbReference type="PANTHER" id="PTHR46847">
    <property type="entry name" value="D-ALLOSE-BINDING PERIPLASMIC PROTEIN-RELATED"/>
    <property type="match status" value="1"/>
</dbReference>
<name>A0ABS1R6A0_9SPHI</name>
<dbReference type="InterPro" id="IPR025997">
    <property type="entry name" value="SBP_2_dom"/>
</dbReference>
<keyword evidence="3" id="KW-0732">Signal</keyword>
<evidence type="ECO:0000259" key="4">
    <source>
        <dbReference type="Pfam" id="PF13407"/>
    </source>
</evidence>
<accession>A0ABS1R6A0</accession>